<organism evidence="1 2">
    <name type="scientific">Listeria booriae</name>
    <dbReference type="NCBI Taxonomy" id="1552123"/>
    <lineage>
        <taxon>Bacteria</taxon>
        <taxon>Bacillati</taxon>
        <taxon>Bacillota</taxon>
        <taxon>Bacilli</taxon>
        <taxon>Bacillales</taxon>
        <taxon>Listeriaceae</taxon>
        <taxon>Listeria</taxon>
    </lineage>
</organism>
<comment type="caution">
    <text evidence="1">The sequence shown here is derived from an EMBL/GenBank/DDBJ whole genome shotgun (WGS) entry which is preliminary data.</text>
</comment>
<proteinExistence type="predicted"/>
<evidence type="ECO:0000313" key="1">
    <source>
        <dbReference type="EMBL" id="MBC2293738.1"/>
    </source>
</evidence>
<protein>
    <submittedName>
        <fullName evidence="1">Uncharacterized protein</fullName>
    </submittedName>
</protein>
<gene>
    <name evidence="1" type="ORF">HCC36_10910</name>
</gene>
<dbReference type="Proteomes" id="UP000543005">
    <property type="component" value="Unassembled WGS sequence"/>
</dbReference>
<dbReference type="RefSeq" id="WP_185629508.1">
    <property type="nucleotide sequence ID" value="NZ_JAARZT010000020.1"/>
</dbReference>
<accession>A0A842FT44</accession>
<reference evidence="1 2" key="1">
    <citation type="submission" date="2020-03" db="EMBL/GenBank/DDBJ databases">
        <title>Soil Listeria distribution.</title>
        <authorList>
            <person name="Liao J."/>
            <person name="Wiedmann M."/>
        </authorList>
    </citation>
    <scope>NUCLEOTIDE SEQUENCE [LARGE SCALE GENOMIC DNA]</scope>
    <source>
        <strain evidence="1 2">FSL L7-0051</strain>
    </source>
</reference>
<name>A0A842FT44_9LIST</name>
<dbReference type="EMBL" id="JAARZT010000020">
    <property type="protein sequence ID" value="MBC2293738.1"/>
    <property type="molecule type" value="Genomic_DNA"/>
</dbReference>
<evidence type="ECO:0000313" key="2">
    <source>
        <dbReference type="Proteomes" id="UP000543005"/>
    </source>
</evidence>
<sequence length="91" mass="9984">MKELDTMEQIGVLSKKAIELGKELYGDNVKTTDFKVIQPYANGQAITLSVGDDDEGVRRTKVAVEDTLTILPTVDATLDVYEGDEADYDAE</sequence>
<dbReference type="AlphaFoldDB" id="A0A842FT44"/>